<dbReference type="EMBL" id="MCGH01000001">
    <property type="protein sequence ID" value="ODM08416.1"/>
    <property type="molecule type" value="Genomic_DNA"/>
</dbReference>
<keyword evidence="1" id="KW-0315">Glutamine amidotransferase</keyword>
<sequence>MKKIAIAGISGNTDNYRNALSQLGAVCTTLTDVGSASQFDALLLPGGGDIDPVLFGETDHGSRSIDPVLDRQQLSMLDAFVSAGKPILGICKGMQVINIYFGGRIIQDLPTNTLHQYTDRDQVHPSHALPGTVLQKLYGSDFPVNSAHHQGIGSPGRDLFIIQYAPDDVPEAIIHKTLPILGVQWHPERMCFEHRRTDTPDGSLLLTYFLSLIP</sequence>
<gene>
    <name evidence="1" type="ORF">BEI61_00045</name>
</gene>
<dbReference type="Pfam" id="PF07722">
    <property type="entry name" value="Peptidase_C26"/>
    <property type="match status" value="1"/>
</dbReference>
<accession>A0A1E3AJR2</accession>
<dbReference type="GO" id="GO:0016811">
    <property type="term" value="F:hydrolase activity, acting on carbon-nitrogen (but not peptide) bonds, in linear amides"/>
    <property type="evidence" value="ECO:0007669"/>
    <property type="project" value="InterPro"/>
</dbReference>
<dbReference type="PROSITE" id="PS51273">
    <property type="entry name" value="GATASE_TYPE_1"/>
    <property type="match status" value="1"/>
</dbReference>
<name>A0A1E3AJR2_9FIRM</name>
<comment type="caution">
    <text evidence="1">The sequence shown here is derived from an EMBL/GenBank/DDBJ whole genome shotgun (WGS) entry which is preliminary data.</text>
</comment>
<dbReference type="SUPFAM" id="SSF52317">
    <property type="entry name" value="Class I glutamine amidotransferase-like"/>
    <property type="match status" value="1"/>
</dbReference>
<dbReference type="RefSeq" id="WP_081330994.1">
    <property type="nucleotide sequence ID" value="NZ_MCGH01000001.1"/>
</dbReference>
<protein>
    <submittedName>
        <fullName evidence="1">Putative glutamine amidotransferase</fullName>
        <ecNumber evidence="1">2.4.2.-</ecNumber>
    </submittedName>
</protein>
<dbReference type="PANTHER" id="PTHR43235">
    <property type="entry name" value="GLUTAMINE AMIDOTRANSFERASE PB2B2.05-RELATED"/>
    <property type="match status" value="1"/>
</dbReference>
<keyword evidence="1" id="KW-0328">Glycosyltransferase</keyword>
<proteinExistence type="predicted"/>
<evidence type="ECO:0000313" key="1">
    <source>
        <dbReference type="EMBL" id="ODM08416.1"/>
    </source>
</evidence>
<dbReference type="AlphaFoldDB" id="A0A1E3AJR2"/>
<evidence type="ECO:0000313" key="2">
    <source>
        <dbReference type="Proteomes" id="UP000094067"/>
    </source>
</evidence>
<dbReference type="PATRIC" id="fig|1432052.4.peg.46"/>
<dbReference type="GO" id="GO:0016757">
    <property type="term" value="F:glycosyltransferase activity"/>
    <property type="evidence" value="ECO:0007669"/>
    <property type="project" value="UniProtKB-KW"/>
</dbReference>
<dbReference type="GO" id="GO:0005829">
    <property type="term" value="C:cytosol"/>
    <property type="evidence" value="ECO:0007669"/>
    <property type="project" value="TreeGrafter"/>
</dbReference>
<organism evidence="1 2">
    <name type="scientific">Eisenbergiella tayi</name>
    <dbReference type="NCBI Taxonomy" id="1432052"/>
    <lineage>
        <taxon>Bacteria</taxon>
        <taxon>Bacillati</taxon>
        <taxon>Bacillota</taxon>
        <taxon>Clostridia</taxon>
        <taxon>Lachnospirales</taxon>
        <taxon>Lachnospiraceae</taxon>
        <taxon>Eisenbergiella</taxon>
    </lineage>
</organism>
<dbReference type="InterPro" id="IPR044668">
    <property type="entry name" value="PuuD-like"/>
</dbReference>
<dbReference type="InterPro" id="IPR029062">
    <property type="entry name" value="Class_I_gatase-like"/>
</dbReference>
<keyword evidence="1" id="KW-0808">Transferase</keyword>
<dbReference type="EC" id="2.4.2.-" evidence="1"/>
<reference evidence="1 2" key="1">
    <citation type="submission" date="2016-07" db="EMBL/GenBank/DDBJ databases">
        <title>Characterization of isolates of Eisenbergiella tayi derived from blood cultures, using whole genome sequencing.</title>
        <authorList>
            <person name="Burdz T."/>
            <person name="Wiebe D."/>
            <person name="Huynh C."/>
            <person name="Bernard K."/>
        </authorList>
    </citation>
    <scope>NUCLEOTIDE SEQUENCE [LARGE SCALE GENOMIC DNA]</scope>
    <source>
        <strain evidence="1 2">NML 110608</strain>
    </source>
</reference>
<dbReference type="Proteomes" id="UP000094067">
    <property type="component" value="Unassembled WGS sequence"/>
</dbReference>
<dbReference type="InterPro" id="IPR011697">
    <property type="entry name" value="Peptidase_C26"/>
</dbReference>
<dbReference type="Gene3D" id="3.40.50.880">
    <property type="match status" value="1"/>
</dbReference>
<dbReference type="PANTHER" id="PTHR43235:SF1">
    <property type="entry name" value="GLUTAMINE AMIDOTRANSFERASE PB2B2.05-RELATED"/>
    <property type="match status" value="1"/>
</dbReference>